<dbReference type="PANTHER" id="PTHR37984">
    <property type="entry name" value="PROTEIN CBG26694"/>
    <property type="match status" value="1"/>
</dbReference>
<dbReference type="InterPro" id="IPR050951">
    <property type="entry name" value="Retrovirus_Pol_polyprotein"/>
</dbReference>
<dbReference type="Pfam" id="PF22938">
    <property type="entry name" value="Integrase_p58_C"/>
    <property type="match status" value="1"/>
</dbReference>
<dbReference type="OMA" id="WARYPAQ"/>
<evidence type="ECO:0000259" key="2">
    <source>
        <dbReference type="PROSITE" id="PS50994"/>
    </source>
</evidence>
<dbReference type="InterPro" id="IPR036397">
    <property type="entry name" value="RNaseH_sf"/>
</dbReference>
<reference evidence="3" key="1">
    <citation type="submission" date="2025-08" db="UniProtKB">
        <authorList>
            <consortium name="Ensembl"/>
        </authorList>
    </citation>
    <scope>IDENTIFICATION</scope>
</reference>
<accession>A0A8C5CEN8</accession>
<dbReference type="InterPro" id="IPR001584">
    <property type="entry name" value="Integrase_cat-core"/>
</dbReference>
<feature type="compositionally biased region" description="Basic and acidic residues" evidence="1">
    <location>
        <begin position="400"/>
        <end position="410"/>
    </location>
</feature>
<dbReference type="Pfam" id="PF00665">
    <property type="entry name" value="rve"/>
    <property type="match status" value="1"/>
</dbReference>
<feature type="compositionally biased region" description="Pro residues" evidence="1">
    <location>
        <begin position="379"/>
        <end position="392"/>
    </location>
</feature>
<dbReference type="GO" id="GO:0015074">
    <property type="term" value="P:DNA integration"/>
    <property type="evidence" value="ECO:0007669"/>
    <property type="project" value="InterPro"/>
</dbReference>
<dbReference type="Ensembl" id="ENSGMOT00000061072.1">
    <property type="protein sequence ID" value="ENSGMOP00000060328.1"/>
    <property type="gene ID" value="ENSGMOG00000034906.1"/>
</dbReference>
<reference evidence="3" key="2">
    <citation type="submission" date="2025-09" db="UniProtKB">
        <authorList>
            <consortium name="Ensembl"/>
        </authorList>
    </citation>
    <scope>IDENTIFICATION</scope>
</reference>
<organism evidence="3 4">
    <name type="scientific">Gadus morhua</name>
    <name type="common">Atlantic cod</name>
    <dbReference type="NCBI Taxonomy" id="8049"/>
    <lineage>
        <taxon>Eukaryota</taxon>
        <taxon>Metazoa</taxon>
        <taxon>Chordata</taxon>
        <taxon>Craniata</taxon>
        <taxon>Vertebrata</taxon>
        <taxon>Euteleostomi</taxon>
        <taxon>Actinopterygii</taxon>
        <taxon>Neopterygii</taxon>
        <taxon>Teleostei</taxon>
        <taxon>Neoteleostei</taxon>
        <taxon>Acanthomorphata</taxon>
        <taxon>Zeiogadaria</taxon>
        <taxon>Gadariae</taxon>
        <taxon>Gadiformes</taxon>
        <taxon>Gadoidei</taxon>
        <taxon>Gadidae</taxon>
        <taxon>Gadus</taxon>
    </lineage>
</organism>
<evidence type="ECO:0000256" key="1">
    <source>
        <dbReference type="SAM" id="MobiDB-lite"/>
    </source>
</evidence>
<dbReference type="InterPro" id="IPR012337">
    <property type="entry name" value="RNaseH-like_sf"/>
</dbReference>
<dbReference type="SUPFAM" id="SSF53098">
    <property type="entry name" value="Ribonuclease H-like"/>
    <property type="match status" value="1"/>
</dbReference>
<protein>
    <recommendedName>
        <fullName evidence="2">Integrase catalytic domain-containing protein</fullName>
    </recommendedName>
</protein>
<name>A0A8C5CEN8_GADMO</name>
<proteinExistence type="predicted"/>
<dbReference type="GeneTree" id="ENSGT01000000214408"/>
<dbReference type="GO" id="GO:0003676">
    <property type="term" value="F:nucleic acid binding"/>
    <property type="evidence" value="ECO:0007669"/>
    <property type="project" value="InterPro"/>
</dbReference>
<dbReference type="InterPro" id="IPR054465">
    <property type="entry name" value="Integrase_p58-like_C"/>
</dbReference>
<dbReference type="FunFam" id="3.30.420.10:FF:000032">
    <property type="entry name" value="Retrovirus-related Pol polyprotein from transposon 297-like Protein"/>
    <property type="match status" value="1"/>
</dbReference>
<dbReference type="AlphaFoldDB" id="A0A8C5CEN8"/>
<feature type="domain" description="Integrase catalytic" evidence="2">
    <location>
        <begin position="11"/>
        <end position="180"/>
    </location>
</feature>
<dbReference type="PANTHER" id="PTHR37984:SF15">
    <property type="entry name" value="INTEGRASE CATALYTIC DOMAIN-CONTAINING PROTEIN"/>
    <property type="match status" value="1"/>
</dbReference>
<dbReference type="Gene3D" id="3.30.420.10">
    <property type="entry name" value="Ribonuclease H-like superfamily/Ribonuclease H"/>
    <property type="match status" value="1"/>
</dbReference>
<evidence type="ECO:0000313" key="3">
    <source>
        <dbReference type="Ensembl" id="ENSGMOP00000060328.1"/>
    </source>
</evidence>
<evidence type="ECO:0000313" key="4">
    <source>
        <dbReference type="Proteomes" id="UP000694546"/>
    </source>
</evidence>
<feature type="compositionally biased region" description="Pro residues" evidence="1">
    <location>
        <begin position="359"/>
        <end position="372"/>
    </location>
</feature>
<keyword evidence="4" id="KW-1185">Reference proteome</keyword>
<dbReference type="PROSITE" id="PS50994">
    <property type="entry name" value="INTEGRASE"/>
    <property type="match status" value="1"/>
</dbReference>
<feature type="region of interest" description="Disordered" evidence="1">
    <location>
        <begin position="294"/>
        <end position="410"/>
    </location>
</feature>
<sequence>MAAQPAKAPLKGPMPSYSSSLWGPLWRGLGWMWWARYPAQRGGTWYVLTAMDYFTKWPEAYALPDQGAETIADALVGGMISRFGAAESIHSDQGRNFESRVFAALCSRLDMQKSRTTPLHPQSDGLVERFHRCMEQQLAIVSAEHQRDWDNHLPLVLMAYRSAVQESTSCTPALLMLGRELRTPADLAFGRPPDSPPVPPGPEYARRLQDRLETAHSFARGQLLSAGVRQKRNYDVRSRGRHFEAGELVWTYSPQRKKGRCPKLDSEWIGPCRVLERMGEVVYRVQLPPRGRRVALHRDRLAPYRGTATPQPTPASPAAPRTGANGPRTRTPQCSGPGSPPNPSLVSPPCRSPQSATWPPAPPLPFPLPAPGPDTRGPLSPPGASPQPPVAPTRPRRERRAPGRFRDFVC</sequence>
<dbReference type="Proteomes" id="UP000694546">
    <property type="component" value="Chromosome 12"/>
</dbReference>